<proteinExistence type="predicted"/>
<evidence type="ECO:0000313" key="2">
    <source>
        <dbReference type="EMBL" id="KAJ7363507.1"/>
    </source>
</evidence>
<reference evidence="2" key="1">
    <citation type="submission" date="2023-01" db="EMBL/GenBank/DDBJ databases">
        <title>Genome assembly of the deep-sea coral Lophelia pertusa.</title>
        <authorList>
            <person name="Herrera S."/>
            <person name="Cordes E."/>
        </authorList>
    </citation>
    <scope>NUCLEOTIDE SEQUENCE</scope>
    <source>
        <strain evidence="2">USNM1676648</strain>
        <tissue evidence="2">Polyp</tissue>
    </source>
</reference>
<feature type="transmembrane region" description="Helical" evidence="1">
    <location>
        <begin position="29"/>
        <end position="49"/>
    </location>
</feature>
<accession>A0A9W9YR80</accession>
<keyword evidence="3" id="KW-1185">Reference proteome</keyword>
<evidence type="ECO:0000313" key="3">
    <source>
        <dbReference type="Proteomes" id="UP001163046"/>
    </source>
</evidence>
<dbReference type="SUPFAM" id="SSF57302">
    <property type="entry name" value="Snake toxin-like"/>
    <property type="match status" value="1"/>
</dbReference>
<evidence type="ECO:0000256" key="1">
    <source>
        <dbReference type="SAM" id="Phobius"/>
    </source>
</evidence>
<dbReference type="CDD" id="cd23553">
    <property type="entry name" value="TFP_LU_ECD_Ly6PGE"/>
    <property type="match status" value="1"/>
</dbReference>
<keyword evidence="1" id="KW-1133">Transmembrane helix</keyword>
<keyword evidence="1" id="KW-0472">Membrane</keyword>
<dbReference type="EMBL" id="MU827305">
    <property type="protein sequence ID" value="KAJ7363507.1"/>
    <property type="molecule type" value="Genomic_DNA"/>
</dbReference>
<sequence>MNNRGAIYRKHKIVITFSLDIEERRKTVFIMKVFTSFIFVSIVLIHAAIGLKCYTCFGDDDTQCSKSFLERNHLDRYLAECLIRIRQVSPENLVSRKKPGTLVMKTCSSQSDCQKAKTQCEMLNGDEKGYDCVVDCCFTDACNVGSPVSANVALSPTLPGFHQHLPADLVL</sequence>
<organism evidence="2 3">
    <name type="scientific">Desmophyllum pertusum</name>
    <dbReference type="NCBI Taxonomy" id="174260"/>
    <lineage>
        <taxon>Eukaryota</taxon>
        <taxon>Metazoa</taxon>
        <taxon>Cnidaria</taxon>
        <taxon>Anthozoa</taxon>
        <taxon>Hexacorallia</taxon>
        <taxon>Scleractinia</taxon>
        <taxon>Caryophylliina</taxon>
        <taxon>Caryophylliidae</taxon>
        <taxon>Desmophyllum</taxon>
    </lineage>
</organism>
<protein>
    <submittedName>
        <fullName evidence="2">Uncharacterized protein</fullName>
    </submittedName>
</protein>
<comment type="caution">
    <text evidence="2">The sequence shown here is derived from an EMBL/GenBank/DDBJ whole genome shotgun (WGS) entry which is preliminary data.</text>
</comment>
<gene>
    <name evidence="2" type="ORF">OS493_009662</name>
</gene>
<keyword evidence="1" id="KW-0812">Transmembrane</keyword>
<dbReference type="AlphaFoldDB" id="A0A9W9YR80"/>
<name>A0A9W9YR80_9CNID</name>
<dbReference type="Proteomes" id="UP001163046">
    <property type="component" value="Unassembled WGS sequence"/>
</dbReference>
<dbReference type="InterPro" id="IPR045860">
    <property type="entry name" value="Snake_toxin-like_sf"/>
</dbReference>